<dbReference type="EMBL" id="CP053538">
    <property type="protein sequence ID" value="QJX48735.1"/>
    <property type="molecule type" value="Genomic_DNA"/>
</dbReference>
<sequence length="180" mass="20446">MKLLFAFALALFPILASGQSPRPRPENVYLKAFQYIKSDSEYLRMRGNSNCVAVFDSIVHQNQLIFLDELGKQWGYTGYKKENRLLDSLETVDRLTYHKPYYSAVTASLTRASGSQKGCMVIMFSRLHNNMLLAEVSDNGEDGTGRNHIISTFDQSLLYLIVFGADGKVQQHYTKILSYN</sequence>
<keyword evidence="1" id="KW-0732">Signal</keyword>
<gene>
    <name evidence="2" type="ORF">HMJ29_18155</name>
</gene>
<keyword evidence="3" id="KW-1185">Reference proteome</keyword>
<evidence type="ECO:0000313" key="2">
    <source>
        <dbReference type="EMBL" id="QJX48735.1"/>
    </source>
</evidence>
<evidence type="ECO:0000256" key="1">
    <source>
        <dbReference type="SAM" id="SignalP"/>
    </source>
</evidence>
<evidence type="ECO:0000313" key="3">
    <source>
        <dbReference type="Proteomes" id="UP000501623"/>
    </source>
</evidence>
<dbReference type="AlphaFoldDB" id="A0A6M6BNY3"/>
<name>A0A6M6BNY3_9BACT</name>
<accession>A0A6M6BNY3</accession>
<feature type="chain" id="PRO_5026828434" evidence="1">
    <location>
        <begin position="19"/>
        <end position="180"/>
    </location>
</feature>
<protein>
    <submittedName>
        <fullName evidence="2">Uncharacterized protein</fullName>
    </submittedName>
</protein>
<dbReference type="Proteomes" id="UP000501623">
    <property type="component" value="Chromosome"/>
</dbReference>
<proteinExistence type="predicted"/>
<dbReference type="KEGG" id="hts:HMJ29_18155"/>
<reference evidence="2 3" key="1">
    <citation type="submission" date="2020-05" db="EMBL/GenBank/DDBJ databases">
        <title>Complete genome sequence of Hymenobacter sp. TS19 in Coasted Sand Dune.</title>
        <authorList>
            <person name="Lee J.-H."/>
            <person name="Jung J.-H."/>
            <person name="Jeong S."/>
            <person name="Zhao L."/>
            <person name="Kim M.-K."/>
            <person name="Seo H.-S."/>
            <person name="Lim S."/>
        </authorList>
    </citation>
    <scope>NUCLEOTIDE SEQUENCE [LARGE SCALE GENOMIC DNA]</scope>
    <source>
        <strain evidence="2 3">TS19</strain>
    </source>
</reference>
<organism evidence="2 3">
    <name type="scientific">Hymenobacter taeanensis</name>
    <dbReference type="NCBI Taxonomy" id="2735321"/>
    <lineage>
        <taxon>Bacteria</taxon>
        <taxon>Pseudomonadati</taxon>
        <taxon>Bacteroidota</taxon>
        <taxon>Cytophagia</taxon>
        <taxon>Cytophagales</taxon>
        <taxon>Hymenobacteraceae</taxon>
        <taxon>Hymenobacter</taxon>
    </lineage>
</organism>
<dbReference type="RefSeq" id="WP_171592821.1">
    <property type="nucleotide sequence ID" value="NZ_CP053538.1"/>
</dbReference>
<feature type="signal peptide" evidence="1">
    <location>
        <begin position="1"/>
        <end position="18"/>
    </location>
</feature>